<dbReference type="InterPro" id="IPR027417">
    <property type="entry name" value="P-loop_NTPase"/>
</dbReference>
<comment type="subcellular location">
    <subcellularLocation>
        <location evidence="1">Membrane</location>
        <topology evidence="1">Multi-pass membrane protein</topology>
    </subcellularLocation>
</comment>
<dbReference type="PROSITE" id="PS50929">
    <property type="entry name" value="ABC_TM1F"/>
    <property type="match status" value="1"/>
</dbReference>
<dbReference type="SMART" id="SM00382">
    <property type="entry name" value="AAA"/>
    <property type="match status" value="2"/>
</dbReference>
<dbReference type="InterPro" id="IPR017871">
    <property type="entry name" value="ABC_transporter-like_CS"/>
</dbReference>
<protein>
    <submittedName>
        <fullName evidence="12">ABC transporter</fullName>
    </submittedName>
</protein>
<dbReference type="InterPro" id="IPR003593">
    <property type="entry name" value="AAA+_ATPase"/>
</dbReference>
<dbReference type="Pfam" id="PF00664">
    <property type="entry name" value="ABC_membrane"/>
    <property type="match status" value="1"/>
</dbReference>
<evidence type="ECO:0000313" key="12">
    <source>
        <dbReference type="EMBL" id="ATY60909.1"/>
    </source>
</evidence>
<feature type="domain" description="ABC transporter" evidence="10">
    <location>
        <begin position="625"/>
        <end position="883"/>
    </location>
</feature>
<dbReference type="Gene3D" id="1.20.1560.10">
    <property type="entry name" value="ABC transporter type 1, transmembrane domain"/>
    <property type="match status" value="1"/>
</dbReference>
<dbReference type="PANTHER" id="PTHR24223:SF356">
    <property type="entry name" value="ATP-BINDING CASSETTE TRANSPORTER ABC4"/>
    <property type="match status" value="1"/>
</dbReference>
<dbReference type="GO" id="GO:0140359">
    <property type="term" value="F:ABC-type transporter activity"/>
    <property type="evidence" value="ECO:0007669"/>
    <property type="project" value="InterPro"/>
</dbReference>
<dbReference type="InterPro" id="IPR050173">
    <property type="entry name" value="ABC_transporter_C-like"/>
</dbReference>
<dbReference type="GO" id="GO:0016887">
    <property type="term" value="F:ATP hydrolysis activity"/>
    <property type="evidence" value="ECO:0007669"/>
    <property type="project" value="InterPro"/>
</dbReference>
<feature type="transmembrane region" description="Helical" evidence="9">
    <location>
        <begin position="442"/>
        <end position="460"/>
    </location>
</feature>
<name>A0A2H4SCR4_CORMI</name>
<accession>A0A2H4SCR4</accession>
<keyword evidence="7 9" id="KW-0472">Membrane</keyword>
<feature type="domain" description="ABC transmembrane type-1" evidence="11">
    <location>
        <begin position="317"/>
        <end position="587"/>
    </location>
</feature>
<dbReference type="AlphaFoldDB" id="A0A2H4SCR4"/>
<dbReference type="CDD" id="cd18604">
    <property type="entry name" value="ABC_6TM_VMR1_D2_like"/>
    <property type="match status" value="1"/>
</dbReference>
<dbReference type="Gene3D" id="3.40.50.300">
    <property type="entry name" value="P-loop containing nucleotide triphosphate hydrolases"/>
    <property type="match status" value="2"/>
</dbReference>
<evidence type="ECO:0000256" key="4">
    <source>
        <dbReference type="ARBA" id="ARBA00022741"/>
    </source>
</evidence>
<gene>
    <name evidence="12" type="ORF">A9K55_006790</name>
</gene>
<evidence type="ECO:0000256" key="9">
    <source>
        <dbReference type="SAM" id="Phobius"/>
    </source>
</evidence>
<evidence type="ECO:0000256" key="2">
    <source>
        <dbReference type="ARBA" id="ARBA00022448"/>
    </source>
</evidence>
<dbReference type="GO" id="GO:0005524">
    <property type="term" value="F:ATP binding"/>
    <property type="evidence" value="ECO:0007669"/>
    <property type="project" value="UniProtKB-KW"/>
</dbReference>
<dbReference type="PANTHER" id="PTHR24223">
    <property type="entry name" value="ATP-BINDING CASSETTE SUB-FAMILY C"/>
    <property type="match status" value="1"/>
</dbReference>
<reference evidence="12 13" key="1">
    <citation type="journal article" date="2017" name="BMC Genomics">
        <title>Chromosome level assembly and secondary metabolite potential of the parasitic fungus Cordyceps militaris.</title>
        <authorList>
            <person name="Kramer G.J."/>
            <person name="Nodwell J.R."/>
        </authorList>
    </citation>
    <scope>NUCLEOTIDE SEQUENCE [LARGE SCALE GENOMIC DNA]</scope>
    <source>
        <strain evidence="12 13">ATCC 34164</strain>
    </source>
</reference>
<sequence>MPLAASTAYTTIQLLEIVKDCLAFLALVSADFSRAKVSLRRLDKFFKSLTPLDAYPSGPVEIRNATFQRAAGAAFHLREIDIKFSQGGLNVVTGDSGSGKSSLLLALLGETHKKSGSVTRQQDVAYAPQTAWLQAGTIQENIMFYRKYDEKRYRSIIDACCLDVDLAAMKHGDQTVIGDGGFALSGGQRARVALARTLFSDASLLLLDDIFAALDSKTCLQLWNGVFCSDLVQGRTVILVTQHAWIAREANLTVVMENGRVQSATEKRGHLREAKPIPSNTDATEESSDQTCTQLSIEKNADTAKQAELAASQETSVAGTGIYTNYWMSRWVEHADDGRSSASYHLAAYIGLSFLTEAVDGVRMMSFSRGIWVAAGKLHMDVISAVMAAPLSWFTEQAISETLNRLSEDMSTLDQSIYNSIVPVISNVIRCMLMMGSVASKLPVFMLPALAMLVFGCLIARRYEGASHRLAELVSASRSPILSDFSEGLAGSMVIRATPATPAIFHAKMNRLLYASSRAQHAQSNASQWLKFRMSILATAINVLAAYLALSQSGKISAGLTGFCLSQATQLSDNVLSLIFSFNNLSRDMQTFQRVREYTQLAPEKDLVAETSEELPATWPTTGAIELRNVTARYTPDGPDILKNISLRIRRGERLAIVGRTGSGKSTLILSLLGFTTVESGQILYDGVDIQSIPRKRLRQSISTIPQEAQLLQGTLASNLDPCGTIPESELQNALDACQCILRSTDSADATAAASVDSATNDAFADRLTLSTMVRSKGANFSHGQRQVLSLCRVLVRRSKLVLLDEATSSMDARTDAGVQQALRAELSRAGGQDRTLITVAHRLQTIMDYDRVVVMGAGRIVEVGSPRELLAKKNAFYDMVMHGEKHDLSGAG</sequence>
<dbReference type="OrthoDB" id="6500128at2759"/>
<dbReference type="CDD" id="cd03244">
    <property type="entry name" value="ABCC_MRP_domain2"/>
    <property type="match status" value="1"/>
</dbReference>
<evidence type="ECO:0000256" key="6">
    <source>
        <dbReference type="ARBA" id="ARBA00022989"/>
    </source>
</evidence>
<dbReference type="Proteomes" id="UP000323067">
    <property type="component" value="Chromosome vi"/>
</dbReference>
<evidence type="ECO:0000256" key="7">
    <source>
        <dbReference type="ARBA" id="ARBA00023136"/>
    </source>
</evidence>
<evidence type="ECO:0000259" key="11">
    <source>
        <dbReference type="PROSITE" id="PS50929"/>
    </source>
</evidence>
<dbReference type="SUPFAM" id="SSF52540">
    <property type="entry name" value="P-loop containing nucleoside triphosphate hydrolases"/>
    <property type="match status" value="2"/>
</dbReference>
<dbReference type="InterPro" id="IPR036640">
    <property type="entry name" value="ABC1_TM_sf"/>
</dbReference>
<keyword evidence="5" id="KW-0067">ATP-binding</keyword>
<dbReference type="PROSITE" id="PS00211">
    <property type="entry name" value="ABC_TRANSPORTER_1"/>
    <property type="match status" value="2"/>
</dbReference>
<dbReference type="VEuPathDB" id="FungiDB:CCM_08059"/>
<dbReference type="SUPFAM" id="SSF90123">
    <property type="entry name" value="ABC transporter transmembrane region"/>
    <property type="match status" value="1"/>
</dbReference>
<evidence type="ECO:0000256" key="5">
    <source>
        <dbReference type="ARBA" id="ARBA00022840"/>
    </source>
</evidence>
<organism evidence="12 13">
    <name type="scientific">Cordyceps militaris</name>
    <name type="common">Caterpillar fungus</name>
    <name type="synonym">Clavaria militaris</name>
    <dbReference type="NCBI Taxonomy" id="73501"/>
    <lineage>
        <taxon>Eukaryota</taxon>
        <taxon>Fungi</taxon>
        <taxon>Dikarya</taxon>
        <taxon>Ascomycota</taxon>
        <taxon>Pezizomycotina</taxon>
        <taxon>Sordariomycetes</taxon>
        <taxon>Hypocreomycetidae</taxon>
        <taxon>Hypocreales</taxon>
        <taxon>Cordycipitaceae</taxon>
        <taxon>Cordyceps</taxon>
    </lineage>
</organism>
<keyword evidence="2" id="KW-0813">Transport</keyword>
<keyword evidence="6 9" id="KW-1133">Transmembrane helix</keyword>
<dbReference type="FunFam" id="3.40.50.300:FF:000838">
    <property type="entry name" value="ABC multidrug transporter (Eurofung)"/>
    <property type="match status" value="1"/>
</dbReference>
<evidence type="ECO:0000256" key="8">
    <source>
        <dbReference type="SAM" id="MobiDB-lite"/>
    </source>
</evidence>
<proteinExistence type="predicted"/>
<dbReference type="GO" id="GO:0016020">
    <property type="term" value="C:membrane"/>
    <property type="evidence" value="ECO:0007669"/>
    <property type="project" value="UniProtKB-SubCell"/>
</dbReference>
<dbReference type="EMBL" id="CP023323">
    <property type="protein sequence ID" value="ATY60909.1"/>
    <property type="molecule type" value="Genomic_DNA"/>
</dbReference>
<evidence type="ECO:0000256" key="3">
    <source>
        <dbReference type="ARBA" id="ARBA00022692"/>
    </source>
</evidence>
<dbReference type="InterPro" id="IPR003439">
    <property type="entry name" value="ABC_transporter-like_ATP-bd"/>
</dbReference>
<evidence type="ECO:0000256" key="1">
    <source>
        <dbReference type="ARBA" id="ARBA00004141"/>
    </source>
</evidence>
<keyword evidence="3 9" id="KW-0812">Transmembrane</keyword>
<feature type="transmembrane region" description="Helical" evidence="9">
    <location>
        <begin position="532"/>
        <end position="550"/>
    </location>
</feature>
<evidence type="ECO:0000259" key="10">
    <source>
        <dbReference type="PROSITE" id="PS50893"/>
    </source>
</evidence>
<dbReference type="CDD" id="cd03250">
    <property type="entry name" value="ABCC_MRP_domain1"/>
    <property type="match status" value="1"/>
</dbReference>
<feature type="domain" description="ABC transporter" evidence="10">
    <location>
        <begin position="60"/>
        <end position="283"/>
    </location>
</feature>
<dbReference type="PROSITE" id="PS50893">
    <property type="entry name" value="ABC_TRANSPORTER_2"/>
    <property type="match status" value="2"/>
</dbReference>
<feature type="compositionally biased region" description="Basic and acidic residues" evidence="8">
    <location>
        <begin position="265"/>
        <end position="275"/>
    </location>
</feature>
<feature type="region of interest" description="Disordered" evidence="8">
    <location>
        <begin position="264"/>
        <end position="290"/>
    </location>
</feature>
<evidence type="ECO:0000313" key="13">
    <source>
        <dbReference type="Proteomes" id="UP000323067"/>
    </source>
</evidence>
<dbReference type="Pfam" id="PF00005">
    <property type="entry name" value="ABC_tran"/>
    <property type="match status" value="2"/>
</dbReference>
<keyword evidence="4" id="KW-0547">Nucleotide-binding</keyword>
<dbReference type="VEuPathDB" id="FungiDB:A9K55_006790"/>
<dbReference type="InterPro" id="IPR011527">
    <property type="entry name" value="ABC1_TM_dom"/>
</dbReference>